<name>A0A401W1V0_STREY</name>
<proteinExistence type="predicted"/>
<dbReference type="Proteomes" id="UP000286746">
    <property type="component" value="Unassembled WGS sequence"/>
</dbReference>
<keyword evidence="3" id="KW-1185">Reference proteome</keyword>
<dbReference type="EMBL" id="BHZD01000001">
    <property type="protein sequence ID" value="GCD43303.1"/>
    <property type="molecule type" value="Genomic_DNA"/>
</dbReference>
<comment type="caution">
    <text evidence="2">The sequence shown here is derived from an EMBL/GenBank/DDBJ whole genome shotgun (WGS) entry which is preliminary data.</text>
</comment>
<evidence type="ECO:0008006" key="4">
    <source>
        <dbReference type="Google" id="ProtNLM"/>
    </source>
</evidence>
<evidence type="ECO:0000256" key="1">
    <source>
        <dbReference type="SAM" id="MobiDB-lite"/>
    </source>
</evidence>
<reference evidence="2 3" key="1">
    <citation type="submission" date="2018-11" db="EMBL/GenBank/DDBJ databases">
        <title>Whole genome sequence of Streptomyces paromomycinus NBRC 15454(T).</title>
        <authorList>
            <person name="Komaki H."/>
            <person name="Tamura T."/>
        </authorList>
    </citation>
    <scope>NUCLEOTIDE SEQUENCE [LARGE SCALE GENOMIC DNA]</scope>
    <source>
        <strain evidence="2 3">NBRC 15454</strain>
    </source>
</reference>
<dbReference type="RefSeq" id="WP_246177345.1">
    <property type="nucleotide sequence ID" value="NZ_BHZD01000001.1"/>
</dbReference>
<dbReference type="PROSITE" id="PS51257">
    <property type="entry name" value="PROKAR_LIPOPROTEIN"/>
    <property type="match status" value="1"/>
</dbReference>
<accession>A0A401W1V0</accession>
<organism evidence="2 3">
    <name type="scientific">Streptomyces paromomycinus</name>
    <name type="common">Streptomyces rimosus subsp. paromomycinus</name>
    <dbReference type="NCBI Taxonomy" id="92743"/>
    <lineage>
        <taxon>Bacteria</taxon>
        <taxon>Bacillati</taxon>
        <taxon>Actinomycetota</taxon>
        <taxon>Actinomycetes</taxon>
        <taxon>Kitasatosporales</taxon>
        <taxon>Streptomycetaceae</taxon>
        <taxon>Streptomyces</taxon>
    </lineage>
</organism>
<sequence length="188" mass="19895">MRSPSRPLAAGVLLGTAVLTLTACGRQHIGSGPSPSPTPSAHGPARGNVEADSDGGAPHYRENNGFKVPREMTPAGEEAARKEAARIEPVLKRLWKEHGWDPDSVRTALLRLGYRTGDGLQPGTLIVSGMGERHILTQIDPITPEGALFALRVRKDACVHGAVQPSGSQLEVSGPYLETGCFEPRGGH</sequence>
<evidence type="ECO:0000313" key="3">
    <source>
        <dbReference type="Proteomes" id="UP000286746"/>
    </source>
</evidence>
<evidence type="ECO:0000313" key="2">
    <source>
        <dbReference type="EMBL" id="GCD43303.1"/>
    </source>
</evidence>
<feature type="compositionally biased region" description="Basic and acidic residues" evidence="1">
    <location>
        <begin position="59"/>
        <end position="70"/>
    </location>
</feature>
<gene>
    <name evidence="2" type="ORF">GKJPGBOP_02984</name>
</gene>
<feature type="region of interest" description="Disordered" evidence="1">
    <location>
        <begin position="28"/>
        <end position="79"/>
    </location>
</feature>
<protein>
    <recommendedName>
        <fullName evidence="4">Lipoprotein</fullName>
    </recommendedName>
</protein>
<dbReference type="AlphaFoldDB" id="A0A401W1V0"/>